<gene>
    <name evidence="2" type="ORF">HPT30_11205</name>
</gene>
<evidence type="ECO:0000256" key="1">
    <source>
        <dbReference type="SAM" id="Phobius"/>
    </source>
</evidence>
<reference evidence="2" key="1">
    <citation type="submission" date="2020-06" db="EMBL/GenBank/DDBJ databases">
        <title>Paenibacillus sp. nov., isolated from soil.</title>
        <authorList>
            <person name="Seo Y.L."/>
        </authorList>
    </citation>
    <scope>NUCLEOTIDE SEQUENCE [LARGE SCALE GENOMIC DNA]</scope>
    <source>
        <strain evidence="2">JW14</strain>
    </source>
</reference>
<dbReference type="RefSeq" id="WP_175371472.1">
    <property type="nucleotide sequence ID" value="NZ_JABWCS010000205.1"/>
</dbReference>
<evidence type="ECO:0000313" key="3">
    <source>
        <dbReference type="Proteomes" id="UP000564806"/>
    </source>
</evidence>
<evidence type="ECO:0000313" key="2">
    <source>
        <dbReference type="EMBL" id="NUU60914.1"/>
    </source>
</evidence>
<keyword evidence="3" id="KW-1185">Reference proteome</keyword>
<keyword evidence="1" id="KW-0472">Membrane</keyword>
<proteinExistence type="predicted"/>
<dbReference type="GO" id="GO:0016740">
    <property type="term" value="F:transferase activity"/>
    <property type="evidence" value="ECO:0007669"/>
    <property type="project" value="UniProtKB-KW"/>
</dbReference>
<feature type="transmembrane region" description="Helical" evidence="1">
    <location>
        <begin position="6"/>
        <end position="23"/>
    </location>
</feature>
<comment type="caution">
    <text evidence="2">The sequence shown here is derived from an EMBL/GenBank/DDBJ whole genome shotgun (WGS) entry which is preliminary data.</text>
</comment>
<keyword evidence="2" id="KW-0808">Transferase</keyword>
<keyword evidence="1" id="KW-0812">Transmembrane</keyword>
<protein>
    <submittedName>
        <fullName evidence="2">Glycosyltransferase family 2 protein</fullName>
    </submittedName>
</protein>
<dbReference type="Proteomes" id="UP000564806">
    <property type="component" value="Unassembled WGS sequence"/>
</dbReference>
<sequence>MVAQLIWIAAVYSSAVALVHVLHNREKSRQARESGKWIQYILITRNHESVVEWYIRSLTFHAFLTGKPLRVLVMDDNSSDTTMGIVSRMARGGCSLELATAVPALGQEEMSKSRGIILDLRLSGQTVRWPMMQLDGSRGSKSKHGDI</sequence>
<name>A0A850ENL0_9BACL</name>
<dbReference type="CDD" id="cd00761">
    <property type="entry name" value="Glyco_tranf_GTA_type"/>
    <property type="match status" value="1"/>
</dbReference>
<organism evidence="2 3">
    <name type="scientific">Paenibacillus agri</name>
    <dbReference type="NCBI Taxonomy" id="2744309"/>
    <lineage>
        <taxon>Bacteria</taxon>
        <taxon>Bacillati</taxon>
        <taxon>Bacillota</taxon>
        <taxon>Bacilli</taxon>
        <taxon>Bacillales</taxon>
        <taxon>Paenibacillaceae</taxon>
        <taxon>Paenibacillus</taxon>
    </lineage>
</organism>
<dbReference type="EMBL" id="JABWCS010000205">
    <property type="protein sequence ID" value="NUU60914.1"/>
    <property type="molecule type" value="Genomic_DNA"/>
</dbReference>
<dbReference type="AlphaFoldDB" id="A0A850ENL0"/>
<accession>A0A850ENL0</accession>
<keyword evidence="1" id="KW-1133">Transmembrane helix</keyword>